<dbReference type="GO" id="GO:0005524">
    <property type="term" value="F:ATP binding"/>
    <property type="evidence" value="ECO:0007669"/>
    <property type="project" value="UniProtKB-UniRule"/>
</dbReference>
<evidence type="ECO:0000259" key="8">
    <source>
        <dbReference type="PROSITE" id="PS50043"/>
    </source>
</evidence>
<feature type="binding site" evidence="7">
    <location>
        <position position="137"/>
    </location>
    <ligand>
        <name>substrate</name>
    </ligand>
</feature>
<dbReference type="AlphaFoldDB" id="A0A0W0S5C5"/>
<dbReference type="InterPro" id="IPR031322">
    <property type="entry name" value="Shikimate/glucono_kinase"/>
</dbReference>
<accession>A0A0W0S5C5</accession>
<dbReference type="InterPro" id="IPR016032">
    <property type="entry name" value="Sig_transdc_resp-reg_C-effctor"/>
</dbReference>
<keyword evidence="7" id="KW-0479">Metal-binding</keyword>
<comment type="similarity">
    <text evidence="7">Belongs to the shikimate kinase family.</text>
</comment>
<comment type="caution">
    <text evidence="9">The sequence shown here is derived from an EMBL/GenBank/DDBJ whole genome shotgun (WGS) entry which is preliminary data.</text>
</comment>
<dbReference type="Pfam" id="PF01202">
    <property type="entry name" value="SKI"/>
    <property type="match status" value="1"/>
</dbReference>
<dbReference type="InterPro" id="IPR000623">
    <property type="entry name" value="Shikimate_kinase/TSH1"/>
</dbReference>
<dbReference type="GO" id="GO:0000287">
    <property type="term" value="F:magnesium ion binding"/>
    <property type="evidence" value="ECO:0007669"/>
    <property type="project" value="UniProtKB-UniRule"/>
</dbReference>
<dbReference type="HAMAP" id="MF_00109">
    <property type="entry name" value="Shikimate_kinase"/>
    <property type="match status" value="1"/>
</dbReference>
<feature type="binding site" evidence="7">
    <location>
        <begin position="14"/>
        <end position="19"/>
    </location>
    <ligand>
        <name>ATP</name>
        <dbReference type="ChEBI" id="CHEBI:30616"/>
    </ligand>
</feature>
<keyword evidence="2 7" id="KW-0808">Transferase</keyword>
<evidence type="ECO:0000313" key="10">
    <source>
        <dbReference type="Proteomes" id="UP000054742"/>
    </source>
</evidence>
<feature type="domain" description="HTH luxR-type" evidence="8">
    <location>
        <begin position="193"/>
        <end position="256"/>
    </location>
</feature>
<keyword evidence="7" id="KW-0460">Magnesium</keyword>
<dbReference type="SMART" id="SM00421">
    <property type="entry name" value="HTH_LUXR"/>
    <property type="match status" value="1"/>
</dbReference>
<evidence type="ECO:0000313" key="9">
    <source>
        <dbReference type="EMBL" id="KTC78165.1"/>
    </source>
</evidence>
<evidence type="ECO:0000256" key="6">
    <source>
        <dbReference type="ARBA" id="ARBA00023141"/>
    </source>
</evidence>
<dbReference type="InterPro" id="IPR000792">
    <property type="entry name" value="Tscrpt_reg_LuxR_C"/>
</dbReference>
<feature type="binding site" evidence="7">
    <location>
        <position position="82"/>
    </location>
    <ligand>
        <name>substrate</name>
    </ligand>
</feature>
<protein>
    <recommendedName>
        <fullName evidence="7">Shikimate kinase</fullName>
        <shortName evidence="7">SK</shortName>
        <ecNumber evidence="7">2.7.1.71</ecNumber>
    </recommendedName>
</protein>
<dbReference type="PROSITE" id="PS50043">
    <property type="entry name" value="HTH_LUXR_2"/>
    <property type="match status" value="1"/>
</dbReference>
<dbReference type="EMBL" id="LNXV01000033">
    <property type="protein sequence ID" value="KTC78165.1"/>
    <property type="molecule type" value="Genomic_DNA"/>
</dbReference>
<dbReference type="SUPFAM" id="SSF52540">
    <property type="entry name" value="P-loop containing nucleoside triphosphate hydrolases"/>
    <property type="match status" value="1"/>
</dbReference>
<dbReference type="PRINTS" id="PR00038">
    <property type="entry name" value="HTHLUXR"/>
</dbReference>
<keyword evidence="3 7" id="KW-0547">Nucleotide-binding</keyword>
<proteinExistence type="inferred from homology"/>
<dbReference type="GO" id="GO:0006355">
    <property type="term" value="P:regulation of DNA-templated transcription"/>
    <property type="evidence" value="ECO:0007669"/>
    <property type="project" value="InterPro"/>
</dbReference>
<dbReference type="CDD" id="cd06170">
    <property type="entry name" value="LuxR_C_like"/>
    <property type="match status" value="1"/>
</dbReference>
<sequence length="256" mass="28562">MNQTKCILIVGQPGAGKSLLAKTLADKLGWTFIDADFGLEFKIGLEINSILGKQGSLLFQNCQRDILSTLLSRENIVVTTDGSIVDSEINRQLLSSEFVCFLDVSLQTQLDRITRNSLPLMQKNSVGDFLENLHTARDHLYQEISSITINSDDSALEKHVESLIEYLAKNNPISTEISYLQLNNEHKILFHKTSHKPIQLTSQQAICLKLLSNGKSAKEIARDLNISFRTVEAHVAKIMRISGCSNSKELISLYLS</sequence>
<dbReference type="PRINTS" id="PR01100">
    <property type="entry name" value="SHIKIMTKNASE"/>
</dbReference>
<comment type="cofactor">
    <cofactor evidence="7">
        <name>Mg(2+)</name>
        <dbReference type="ChEBI" id="CHEBI:18420"/>
    </cofactor>
    <text evidence="7">Binds 1 Mg(2+) ion per subunit.</text>
</comment>
<evidence type="ECO:0000256" key="5">
    <source>
        <dbReference type="ARBA" id="ARBA00022840"/>
    </source>
</evidence>
<reference evidence="9 10" key="1">
    <citation type="submission" date="2015-11" db="EMBL/GenBank/DDBJ databases">
        <title>Genomic analysis of 38 Legionella species identifies large and diverse effector repertoires.</title>
        <authorList>
            <person name="Burstein D."/>
            <person name="Amaro F."/>
            <person name="Zusman T."/>
            <person name="Lifshitz Z."/>
            <person name="Cohen O."/>
            <person name="Gilbert J.A."/>
            <person name="Pupko T."/>
            <person name="Shuman H.A."/>
            <person name="Segal G."/>
        </authorList>
    </citation>
    <scope>NUCLEOTIDE SEQUENCE [LARGE SCALE GENOMIC DNA]</scope>
    <source>
        <strain evidence="9 10">ATCC 43878</strain>
    </source>
</reference>
<keyword evidence="7" id="KW-0963">Cytoplasm</keyword>
<evidence type="ECO:0000256" key="1">
    <source>
        <dbReference type="ARBA" id="ARBA00022605"/>
    </source>
</evidence>
<comment type="function">
    <text evidence="7">Catalyzes the specific phosphorylation of the 3-hydroxyl group of shikimic acid using ATP as a cosubstrate.</text>
</comment>
<dbReference type="InterPro" id="IPR027417">
    <property type="entry name" value="P-loop_NTPase"/>
</dbReference>
<dbReference type="SUPFAM" id="SSF46894">
    <property type="entry name" value="C-terminal effector domain of the bipartite response regulators"/>
    <property type="match status" value="1"/>
</dbReference>
<evidence type="ECO:0000256" key="3">
    <source>
        <dbReference type="ARBA" id="ARBA00022741"/>
    </source>
</evidence>
<dbReference type="PANTHER" id="PTHR21087:SF16">
    <property type="entry name" value="SHIKIMATE KINASE 1, CHLOROPLASTIC"/>
    <property type="match status" value="1"/>
</dbReference>
<dbReference type="STRING" id="29422.Lbru_2457"/>
<dbReference type="GO" id="GO:0004765">
    <property type="term" value="F:shikimate kinase activity"/>
    <property type="evidence" value="ECO:0007669"/>
    <property type="project" value="UniProtKB-UniRule"/>
</dbReference>
<dbReference type="PANTHER" id="PTHR21087">
    <property type="entry name" value="SHIKIMATE KINASE"/>
    <property type="match status" value="1"/>
</dbReference>
<dbReference type="RefSeq" id="WP_058442437.1">
    <property type="nucleotide sequence ID" value="NZ_CAAAHU010000013.1"/>
</dbReference>
<dbReference type="OrthoDB" id="9800332at2"/>
<organism evidence="9 10">
    <name type="scientific">Legionella brunensis</name>
    <dbReference type="NCBI Taxonomy" id="29422"/>
    <lineage>
        <taxon>Bacteria</taxon>
        <taxon>Pseudomonadati</taxon>
        <taxon>Pseudomonadota</taxon>
        <taxon>Gammaproteobacteria</taxon>
        <taxon>Legionellales</taxon>
        <taxon>Legionellaceae</taxon>
        <taxon>Legionella</taxon>
    </lineage>
</organism>
<comment type="catalytic activity">
    <reaction evidence="7">
        <text>shikimate + ATP = 3-phosphoshikimate + ADP + H(+)</text>
        <dbReference type="Rhea" id="RHEA:13121"/>
        <dbReference type="ChEBI" id="CHEBI:15378"/>
        <dbReference type="ChEBI" id="CHEBI:30616"/>
        <dbReference type="ChEBI" id="CHEBI:36208"/>
        <dbReference type="ChEBI" id="CHEBI:145989"/>
        <dbReference type="ChEBI" id="CHEBI:456216"/>
        <dbReference type="EC" id="2.7.1.71"/>
    </reaction>
</comment>
<gene>
    <name evidence="7" type="primary">aroK</name>
    <name evidence="9" type="ORF">Lbru_2457</name>
</gene>
<dbReference type="GO" id="GO:0003677">
    <property type="term" value="F:DNA binding"/>
    <property type="evidence" value="ECO:0007669"/>
    <property type="project" value="InterPro"/>
</dbReference>
<dbReference type="Gene3D" id="1.10.10.10">
    <property type="entry name" value="Winged helix-like DNA-binding domain superfamily/Winged helix DNA-binding domain"/>
    <property type="match status" value="1"/>
</dbReference>
<comment type="subunit">
    <text evidence="7">Monomer.</text>
</comment>
<dbReference type="Proteomes" id="UP000054742">
    <property type="component" value="Unassembled WGS sequence"/>
</dbReference>
<dbReference type="GO" id="GO:0005829">
    <property type="term" value="C:cytosol"/>
    <property type="evidence" value="ECO:0007669"/>
    <property type="project" value="TreeGrafter"/>
</dbReference>
<dbReference type="EC" id="2.7.1.71" evidence="7"/>
<dbReference type="UniPathway" id="UPA00053">
    <property type="reaction ID" value="UER00088"/>
</dbReference>
<keyword evidence="5 7" id="KW-0067">ATP-binding</keyword>
<dbReference type="PATRIC" id="fig|29422.6.peg.2618"/>
<dbReference type="InterPro" id="IPR036388">
    <property type="entry name" value="WH-like_DNA-bd_sf"/>
</dbReference>
<keyword evidence="10" id="KW-1185">Reference proteome</keyword>
<dbReference type="Gene3D" id="3.40.50.300">
    <property type="entry name" value="P-loop containing nucleotide triphosphate hydrolases"/>
    <property type="match status" value="1"/>
</dbReference>
<comment type="pathway">
    <text evidence="7">Metabolic intermediate biosynthesis; chorismate biosynthesis; chorismate from D-erythrose 4-phosphate and phosphoenolpyruvate: step 5/7.</text>
</comment>
<evidence type="ECO:0000256" key="2">
    <source>
        <dbReference type="ARBA" id="ARBA00022679"/>
    </source>
</evidence>
<dbReference type="Pfam" id="PF00196">
    <property type="entry name" value="GerE"/>
    <property type="match status" value="1"/>
</dbReference>
<keyword evidence="4 7" id="KW-0418">Kinase</keyword>
<evidence type="ECO:0000256" key="4">
    <source>
        <dbReference type="ARBA" id="ARBA00022777"/>
    </source>
</evidence>
<comment type="subcellular location">
    <subcellularLocation>
        <location evidence="7">Cytoplasm</location>
    </subcellularLocation>
</comment>
<feature type="binding site" evidence="7">
    <location>
        <position position="18"/>
    </location>
    <ligand>
        <name>Mg(2+)</name>
        <dbReference type="ChEBI" id="CHEBI:18420"/>
    </ligand>
</feature>
<name>A0A0W0S5C5_9GAMM</name>
<dbReference type="GO" id="GO:0009073">
    <property type="term" value="P:aromatic amino acid family biosynthetic process"/>
    <property type="evidence" value="ECO:0007669"/>
    <property type="project" value="UniProtKB-KW"/>
</dbReference>
<dbReference type="GO" id="GO:0008652">
    <property type="term" value="P:amino acid biosynthetic process"/>
    <property type="evidence" value="ECO:0007669"/>
    <property type="project" value="UniProtKB-KW"/>
</dbReference>
<comment type="caution">
    <text evidence="7">Lacks conserved residue(s) required for the propagation of feature annotation.</text>
</comment>
<keyword evidence="6 7" id="KW-0057">Aromatic amino acid biosynthesis</keyword>
<dbReference type="CDD" id="cd00464">
    <property type="entry name" value="SK"/>
    <property type="match status" value="1"/>
</dbReference>
<evidence type="ECO:0000256" key="7">
    <source>
        <dbReference type="HAMAP-Rule" id="MF_00109"/>
    </source>
</evidence>
<keyword evidence="1 7" id="KW-0028">Amino-acid biosynthesis</keyword>
<dbReference type="GO" id="GO:0009423">
    <property type="term" value="P:chorismate biosynthetic process"/>
    <property type="evidence" value="ECO:0007669"/>
    <property type="project" value="UniProtKB-UniRule"/>
</dbReference>
<feature type="binding site" evidence="7">
    <location>
        <position position="36"/>
    </location>
    <ligand>
        <name>substrate</name>
    </ligand>
</feature>